<organism evidence="2 3">
    <name type="scientific">Kutzneria buriramensis</name>
    <dbReference type="NCBI Taxonomy" id="1045776"/>
    <lineage>
        <taxon>Bacteria</taxon>
        <taxon>Bacillati</taxon>
        <taxon>Actinomycetota</taxon>
        <taxon>Actinomycetes</taxon>
        <taxon>Pseudonocardiales</taxon>
        <taxon>Pseudonocardiaceae</taxon>
        <taxon>Kutzneria</taxon>
    </lineage>
</organism>
<name>A0A3E0H1N3_9PSEU</name>
<accession>A0A3E0H1N3</accession>
<evidence type="ECO:0000313" key="2">
    <source>
        <dbReference type="EMBL" id="REH35678.1"/>
    </source>
</evidence>
<sequence>MDTAPVTYVQQADMDGDSRVWQSFDLRGELDVEALVAALESVVTRHDALRLRLLPGEPPRQHAVDESARIELQQVECDSEAEFLDHVEARLVEELDTRWDLADGPPARFLLCRFTPEHHVLCAVFARFAVDGRGQRLFAAELWAAYADLRAGGTPPTEPATGFLAAATRSMASLGRRAVANAAYWRKALAPDPAFAALGELQRRSGDSVVRDFFLAGSARRALAQDADRLRCTEFEVLLARIGDAVADVLDLSRLIILTLNDFRTVDDRDVIGSFARGVPIVLDRDAVAGISPQQVQRTLLRGRVHGYVPPDAMADCQQELARAHGLSVPGTISFSYLDHTAVAAETARVAGLAIGRGPGVPAGSLAAPMLDVVATGQEGGIHLRTVINTGMFPTDRTVAALAAALDARTLAPAGPIGG</sequence>
<dbReference type="GO" id="GO:0008610">
    <property type="term" value="P:lipid biosynthetic process"/>
    <property type="evidence" value="ECO:0007669"/>
    <property type="project" value="UniProtKB-ARBA"/>
</dbReference>
<dbReference type="Proteomes" id="UP000256269">
    <property type="component" value="Unassembled WGS sequence"/>
</dbReference>
<protein>
    <submittedName>
        <fullName evidence="2">Condensation domain-containing protein</fullName>
    </submittedName>
</protein>
<evidence type="ECO:0000313" key="3">
    <source>
        <dbReference type="Proteomes" id="UP000256269"/>
    </source>
</evidence>
<dbReference type="Gene3D" id="3.30.559.30">
    <property type="entry name" value="Nonribosomal peptide synthetase, condensation domain"/>
    <property type="match status" value="1"/>
</dbReference>
<feature type="domain" description="Condensation" evidence="1">
    <location>
        <begin position="23"/>
        <end position="356"/>
    </location>
</feature>
<dbReference type="InterPro" id="IPR001242">
    <property type="entry name" value="Condensation_dom"/>
</dbReference>
<dbReference type="InterPro" id="IPR023213">
    <property type="entry name" value="CAT-like_dom_sf"/>
</dbReference>
<dbReference type="AlphaFoldDB" id="A0A3E0H1N3"/>
<dbReference type="GO" id="GO:0003824">
    <property type="term" value="F:catalytic activity"/>
    <property type="evidence" value="ECO:0007669"/>
    <property type="project" value="InterPro"/>
</dbReference>
<dbReference type="SUPFAM" id="SSF52777">
    <property type="entry name" value="CoA-dependent acyltransferases"/>
    <property type="match status" value="2"/>
</dbReference>
<gene>
    <name evidence="2" type="ORF">BCF44_11766</name>
</gene>
<dbReference type="Pfam" id="PF00668">
    <property type="entry name" value="Condensation"/>
    <property type="match status" value="1"/>
</dbReference>
<keyword evidence="3" id="KW-1185">Reference proteome</keyword>
<evidence type="ECO:0000259" key="1">
    <source>
        <dbReference type="Pfam" id="PF00668"/>
    </source>
</evidence>
<reference evidence="2 3" key="1">
    <citation type="submission" date="2018-08" db="EMBL/GenBank/DDBJ databases">
        <title>Genomic Encyclopedia of Archaeal and Bacterial Type Strains, Phase II (KMG-II): from individual species to whole genera.</title>
        <authorList>
            <person name="Goeker M."/>
        </authorList>
    </citation>
    <scope>NUCLEOTIDE SEQUENCE [LARGE SCALE GENOMIC DNA]</scope>
    <source>
        <strain evidence="2 3">DSM 45791</strain>
    </source>
</reference>
<comment type="caution">
    <text evidence="2">The sequence shown here is derived from an EMBL/GenBank/DDBJ whole genome shotgun (WGS) entry which is preliminary data.</text>
</comment>
<dbReference type="Gene3D" id="3.30.559.10">
    <property type="entry name" value="Chloramphenicol acetyltransferase-like domain"/>
    <property type="match status" value="1"/>
</dbReference>
<dbReference type="EMBL" id="QUNO01000017">
    <property type="protein sequence ID" value="REH35678.1"/>
    <property type="molecule type" value="Genomic_DNA"/>
</dbReference>
<dbReference type="RefSeq" id="WP_116179754.1">
    <property type="nucleotide sequence ID" value="NZ_CP144375.1"/>
</dbReference>
<proteinExistence type="predicted"/>